<dbReference type="Pfam" id="PF00067">
    <property type="entry name" value="p450"/>
    <property type="match status" value="1"/>
</dbReference>
<comment type="similarity">
    <text evidence="1 2">Belongs to the cytochrome P450 family.</text>
</comment>
<dbReference type="InterPro" id="IPR001128">
    <property type="entry name" value="Cyt_P450"/>
</dbReference>
<sequence>MTRGFQETRRRAAARKIPVNTTANRQQNTAERWERRVHLGAHPVLYPIIRGLGGLRPVLRIPGLGVLVSEAGLVREVLMSHDAYVKNGPSGSGALWTPVVGPKALVNMDGEEHRLLRRRLGDLFTPRSVEGIVEPAAAALKARVHEELEVHGRVDLVDCVKELAGGVISRLLGVPEHAPGRLADRELFDLGSSISSLVRLGRPTLTARQVAKGRSAVDVLAGPVRAAYRESDPDTFPGRLRELGMSEDEAMGIISAFVMVGTETLVSFVPRLVALLADSGRLCELAADRSAVPAAVNEALRFTVPSPMMLRDAVVDGSLGGTKVLAGDRILLSTIHAAKSLGGFDPAQATPQQARQLWFGAGPHFCIGMPLAMAEINTTLELLLDLYAQRPWHIAARQVSRGVLIPGYRKLELAHA</sequence>
<dbReference type="EMBL" id="JBIYEW010000003">
    <property type="protein sequence ID" value="MFK4638349.1"/>
    <property type="molecule type" value="Genomic_DNA"/>
</dbReference>
<name>A0ABW8N2U2_9MICC</name>
<dbReference type="Gene3D" id="1.10.630.10">
    <property type="entry name" value="Cytochrome P450"/>
    <property type="match status" value="1"/>
</dbReference>
<evidence type="ECO:0000256" key="1">
    <source>
        <dbReference type="ARBA" id="ARBA00010617"/>
    </source>
</evidence>
<keyword evidence="2" id="KW-0503">Monooxygenase</keyword>
<dbReference type="CDD" id="cd00302">
    <property type="entry name" value="cytochrome_P450"/>
    <property type="match status" value="1"/>
</dbReference>
<accession>A0ABW8N2U2</accession>
<proteinExistence type="inferred from homology"/>
<gene>
    <name evidence="3" type="ORF">ABIA52_001238</name>
</gene>
<dbReference type="SUPFAM" id="SSF48264">
    <property type="entry name" value="Cytochrome P450"/>
    <property type="match status" value="1"/>
</dbReference>
<dbReference type="RefSeq" id="WP_404593898.1">
    <property type="nucleotide sequence ID" value="NZ_JBIYEW010000003.1"/>
</dbReference>
<dbReference type="InterPro" id="IPR036396">
    <property type="entry name" value="Cyt_P450_sf"/>
</dbReference>
<evidence type="ECO:0000313" key="3">
    <source>
        <dbReference type="EMBL" id="MFK4638349.1"/>
    </source>
</evidence>
<keyword evidence="2" id="KW-0349">Heme</keyword>
<dbReference type="PROSITE" id="PS00086">
    <property type="entry name" value="CYTOCHROME_P450"/>
    <property type="match status" value="1"/>
</dbReference>
<evidence type="ECO:0000313" key="4">
    <source>
        <dbReference type="Proteomes" id="UP001620520"/>
    </source>
</evidence>
<dbReference type="Proteomes" id="UP001620520">
    <property type="component" value="Unassembled WGS sequence"/>
</dbReference>
<keyword evidence="4" id="KW-1185">Reference proteome</keyword>
<keyword evidence="2" id="KW-0560">Oxidoreductase</keyword>
<comment type="caution">
    <text evidence="3">The sequence shown here is derived from an EMBL/GenBank/DDBJ whole genome shotgun (WGS) entry which is preliminary data.</text>
</comment>
<keyword evidence="2" id="KW-0479">Metal-binding</keyword>
<dbReference type="PANTHER" id="PTHR46696:SF1">
    <property type="entry name" value="CYTOCHROME P450 YJIB-RELATED"/>
    <property type="match status" value="1"/>
</dbReference>
<protein>
    <submittedName>
        <fullName evidence="3">Cytochrome P450</fullName>
    </submittedName>
</protein>
<dbReference type="PRINTS" id="PR00359">
    <property type="entry name" value="BP450"/>
</dbReference>
<dbReference type="InterPro" id="IPR002397">
    <property type="entry name" value="Cyt_P450_B"/>
</dbReference>
<keyword evidence="2" id="KW-0408">Iron</keyword>
<organism evidence="3 4">
    <name type="scientific">Paenarthrobacter histidinolovorans</name>
    <dbReference type="NCBI Taxonomy" id="43664"/>
    <lineage>
        <taxon>Bacteria</taxon>
        <taxon>Bacillati</taxon>
        <taxon>Actinomycetota</taxon>
        <taxon>Actinomycetes</taxon>
        <taxon>Micrococcales</taxon>
        <taxon>Micrococcaceae</taxon>
        <taxon>Paenarthrobacter</taxon>
    </lineage>
</organism>
<dbReference type="PANTHER" id="PTHR46696">
    <property type="entry name" value="P450, PUTATIVE (EUROFUNG)-RELATED"/>
    <property type="match status" value="1"/>
</dbReference>
<dbReference type="InterPro" id="IPR017972">
    <property type="entry name" value="Cyt_P450_CS"/>
</dbReference>
<reference evidence="3 4" key="1">
    <citation type="submission" date="2024-10" db="EMBL/GenBank/DDBJ databases">
        <title>Novel secondary metabolite-producing bacteria for plant disease control.</title>
        <authorList>
            <person name="Chevrette M."/>
        </authorList>
    </citation>
    <scope>NUCLEOTIDE SEQUENCE [LARGE SCALE GENOMIC DNA]</scope>
    <source>
        <strain evidence="3 4">J30 TE3557</strain>
    </source>
</reference>
<evidence type="ECO:0000256" key="2">
    <source>
        <dbReference type="RuleBase" id="RU000461"/>
    </source>
</evidence>